<dbReference type="EMBL" id="AAZO01007268">
    <property type="status" value="NOT_ANNOTATED_CDS"/>
    <property type="molecule type" value="Genomic_DNA"/>
</dbReference>
<dbReference type="Proteomes" id="UP000009046">
    <property type="component" value="Unassembled WGS sequence"/>
</dbReference>
<name>E0W2R0_PEDHC</name>
<proteinExistence type="predicted"/>
<evidence type="ECO:0000256" key="1">
    <source>
        <dbReference type="SAM" id="MobiDB-lite"/>
    </source>
</evidence>
<evidence type="ECO:0000313" key="2">
    <source>
        <dbReference type="EMBL" id="EEB19916.1"/>
    </source>
</evidence>
<dbReference type="CTD" id="8239650"/>
<dbReference type="RefSeq" id="XP_002432654.1">
    <property type="nucleotide sequence ID" value="XM_002432609.1"/>
</dbReference>
<dbReference type="GeneID" id="8239650"/>
<dbReference type="EnsemblMetazoa" id="PHUM596520-RA">
    <property type="protein sequence ID" value="PHUM596520-PA"/>
    <property type="gene ID" value="PHUM596520"/>
</dbReference>
<keyword evidence="4" id="KW-1185">Reference proteome</keyword>
<sequence>MKQEDKIKMVKKLKDYPSIPSTPPPSDKKDKQIKNLEDELEHERKYLYTLCIENKELEEILTNFDKEINQIKNSFPQNVGKFITLLKSTPGKRIF</sequence>
<reference evidence="3" key="3">
    <citation type="submission" date="2020-05" db="UniProtKB">
        <authorList>
            <consortium name="EnsemblMetazoa"/>
        </authorList>
    </citation>
    <scope>IDENTIFICATION</scope>
    <source>
        <strain evidence="3">USDA</strain>
    </source>
</reference>
<feature type="compositionally biased region" description="Basic and acidic residues" evidence="1">
    <location>
        <begin position="26"/>
        <end position="35"/>
    </location>
</feature>
<dbReference type="KEGG" id="phu:Phum_PHUM596520"/>
<protein>
    <submittedName>
        <fullName evidence="2 3">Uncharacterized protein</fullName>
    </submittedName>
</protein>
<dbReference type="VEuPathDB" id="VectorBase:PHUM596520"/>
<dbReference type="AlphaFoldDB" id="E0W2R0"/>
<dbReference type="EMBL" id="DS235879">
    <property type="protein sequence ID" value="EEB19916.1"/>
    <property type="molecule type" value="Genomic_DNA"/>
</dbReference>
<dbReference type="InParanoid" id="E0W2R0"/>
<accession>E0W2R0</accession>
<feature type="region of interest" description="Disordered" evidence="1">
    <location>
        <begin position="1"/>
        <end position="35"/>
    </location>
</feature>
<feature type="compositionally biased region" description="Basic and acidic residues" evidence="1">
    <location>
        <begin position="1"/>
        <end position="15"/>
    </location>
</feature>
<organism>
    <name type="scientific">Pediculus humanus subsp. corporis</name>
    <name type="common">Body louse</name>
    <dbReference type="NCBI Taxonomy" id="121224"/>
    <lineage>
        <taxon>Eukaryota</taxon>
        <taxon>Metazoa</taxon>
        <taxon>Ecdysozoa</taxon>
        <taxon>Arthropoda</taxon>
        <taxon>Hexapoda</taxon>
        <taxon>Insecta</taxon>
        <taxon>Pterygota</taxon>
        <taxon>Neoptera</taxon>
        <taxon>Paraneoptera</taxon>
        <taxon>Psocodea</taxon>
        <taxon>Troctomorpha</taxon>
        <taxon>Phthiraptera</taxon>
        <taxon>Anoplura</taxon>
        <taxon>Pediculidae</taxon>
        <taxon>Pediculus</taxon>
    </lineage>
</organism>
<dbReference type="HOGENOM" id="CLU_2375301_0_0_1"/>
<reference evidence="2" key="1">
    <citation type="submission" date="2007-04" db="EMBL/GenBank/DDBJ databases">
        <title>Annotation of Pediculus humanus corporis strain USDA.</title>
        <authorList>
            <person name="Kirkness E."/>
            <person name="Hannick L."/>
            <person name="Hass B."/>
            <person name="Bruggner R."/>
            <person name="Lawson D."/>
            <person name="Bidwell S."/>
            <person name="Joardar V."/>
            <person name="Caler E."/>
            <person name="Walenz B."/>
            <person name="Inman J."/>
            <person name="Schobel S."/>
            <person name="Galinsky K."/>
            <person name="Amedeo P."/>
            <person name="Strausberg R."/>
        </authorList>
    </citation>
    <scope>NUCLEOTIDE SEQUENCE</scope>
    <source>
        <strain evidence="2">USDA</strain>
    </source>
</reference>
<evidence type="ECO:0000313" key="3">
    <source>
        <dbReference type="EnsemblMetazoa" id="PHUM596520-PA"/>
    </source>
</evidence>
<evidence type="ECO:0000313" key="4">
    <source>
        <dbReference type="Proteomes" id="UP000009046"/>
    </source>
</evidence>
<gene>
    <name evidence="3" type="primary">8239650</name>
    <name evidence="2" type="ORF">Phum_PHUM596520</name>
</gene>
<reference evidence="2" key="2">
    <citation type="submission" date="2007-04" db="EMBL/GenBank/DDBJ databases">
        <title>The genome of the human body louse.</title>
        <authorList>
            <consortium name="The Human Body Louse Genome Consortium"/>
            <person name="Kirkness E."/>
            <person name="Walenz B."/>
            <person name="Hass B."/>
            <person name="Bruggner R."/>
            <person name="Strausberg R."/>
        </authorList>
    </citation>
    <scope>NUCLEOTIDE SEQUENCE</scope>
    <source>
        <strain evidence="2">USDA</strain>
    </source>
</reference>